<feature type="chain" id="PRO_5042184293" evidence="6">
    <location>
        <begin position="18"/>
        <end position="357"/>
    </location>
</feature>
<keyword evidence="5" id="KW-0067">ATP-binding</keyword>
<evidence type="ECO:0000256" key="4">
    <source>
        <dbReference type="ARBA" id="ARBA00022777"/>
    </source>
</evidence>
<dbReference type="EMBL" id="JAKKPZ010000024">
    <property type="protein sequence ID" value="KAI1710749.1"/>
    <property type="molecule type" value="Genomic_DNA"/>
</dbReference>
<evidence type="ECO:0000256" key="5">
    <source>
        <dbReference type="ARBA" id="ARBA00022840"/>
    </source>
</evidence>
<sequence length="357" mass="40443">MAKLLVFISLLLYRSQCNPAITENKPRTVTFGERVYTIQKSLGDRVGIVTNSDGDKLLVKEVHFDNCDQNGFLTSMSHLAKAKERYAVKMHQYYFANCNGYMIFKFMPAGDMRQLLRYTGGKLGNEKAVRFMAINMVAAMIHMHSIVGANGYLKPDEDFVLDISGEPMVSDFGYSRIYKKYSADYVPYYMAPEVLQGNIPTKAADWYSLGAFLWELVTGSPPYSKEQLNKFKTQGWKFTQAFGNQSQISDVHLKSLLVGFLDISATKRLGAGNNNIKDGSMQVQGHPYFADVSWVDVTNKEHMSPPYAPKIEKGNFLKYDDTIAKKELKIPILDHEHDTHMQNAPEIEWPGDKIILD</sequence>
<feature type="domain" description="Protein kinase" evidence="7">
    <location>
        <begin position="32"/>
        <end position="289"/>
    </location>
</feature>
<evidence type="ECO:0000256" key="1">
    <source>
        <dbReference type="ARBA" id="ARBA00022527"/>
    </source>
</evidence>
<gene>
    <name evidence="8" type="ORF">DdX_10448</name>
</gene>
<evidence type="ECO:0000313" key="9">
    <source>
        <dbReference type="Proteomes" id="UP001201812"/>
    </source>
</evidence>
<keyword evidence="3" id="KW-0547">Nucleotide-binding</keyword>
<dbReference type="AlphaFoldDB" id="A0AAD4N3X2"/>
<keyword evidence="1" id="KW-0723">Serine/threonine-protein kinase</keyword>
<comment type="caution">
    <text evidence="8">The sequence shown here is derived from an EMBL/GenBank/DDBJ whole genome shotgun (WGS) entry which is preliminary data.</text>
</comment>
<dbReference type="Proteomes" id="UP001201812">
    <property type="component" value="Unassembled WGS sequence"/>
</dbReference>
<evidence type="ECO:0000256" key="3">
    <source>
        <dbReference type="ARBA" id="ARBA00022741"/>
    </source>
</evidence>
<evidence type="ECO:0000313" key="8">
    <source>
        <dbReference type="EMBL" id="KAI1710749.1"/>
    </source>
</evidence>
<evidence type="ECO:0000259" key="7">
    <source>
        <dbReference type="PROSITE" id="PS50011"/>
    </source>
</evidence>
<dbReference type="SMART" id="SM00220">
    <property type="entry name" value="S_TKc"/>
    <property type="match status" value="1"/>
</dbReference>
<organism evidence="8 9">
    <name type="scientific">Ditylenchus destructor</name>
    <dbReference type="NCBI Taxonomy" id="166010"/>
    <lineage>
        <taxon>Eukaryota</taxon>
        <taxon>Metazoa</taxon>
        <taxon>Ecdysozoa</taxon>
        <taxon>Nematoda</taxon>
        <taxon>Chromadorea</taxon>
        <taxon>Rhabditida</taxon>
        <taxon>Tylenchina</taxon>
        <taxon>Tylenchomorpha</taxon>
        <taxon>Sphaerularioidea</taxon>
        <taxon>Anguinidae</taxon>
        <taxon>Anguininae</taxon>
        <taxon>Ditylenchus</taxon>
    </lineage>
</organism>
<keyword evidence="6" id="KW-0732">Signal</keyword>
<protein>
    <submittedName>
        <fullName evidence="8">Protein kinase domain-containing protein</fullName>
    </submittedName>
</protein>
<dbReference type="GO" id="GO:0005524">
    <property type="term" value="F:ATP binding"/>
    <property type="evidence" value="ECO:0007669"/>
    <property type="project" value="UniProtKB-KW"/>
</dbReference>
<dbReference type="PROSITE" id="PS50011">
    <property type="entry name" value="PROTEIN_KINASE_DOM"/>
    <property type="match status" value="1"/>
</dbReference>
<dbReference type="Gene3D" id="1.10.510.10">
    <property type="entry name" value="Transferase(Phosphotransferase) domain 1"/>
    <property type="match status" value="1"/>
</dbReference>
<reference evidence="8" key="1">
    <citation type="submission" date="2022-01" db="EMBL/GenBank/DDBJ databases">
        <title>Genome Sequence Resource for Two Populations of Ditylenchus destructor, the Migratory Endoparasitic Phytonematode.</title>
        <authorList>
            <person name="Zhang H."/>
            <person name="Lin R."/>
            <person name="Xie B."/>
        </authorList>
    </citation>
    <scope>NUCLEOTIDE SEQUENCE</scope>
    <source>
        <strain evidence="8">BazhouSP</strain>
    </source>
</reference>
<evidence type="ECO:0000256" key="6">
    <source>
        <dbReference type="SAM" id="SignalP"/>
    </source>
</evidence>
<dbReference type="Gene3D" id="3.30.200.20">
    <property type="entry name" value="Phosphorylase Kinase, domain 1"/>
    <property type="match status" value="1"/>
</dbReference>
<name>A0AAD4N3X2_9BILA</name>
<accession>A0AAD4N3X2</accession>
<evidence type="ECO:0000256" key="2">
    <source>
        <dbReference type="ARBA" id="ARBA00022679"/>
    </source>
</evidence>
<proteinExistence type="predicted"/>
<dbReference type="PANTHER" id="PTHR24351">
    <property type="entry name" value="RIBOSOMAL PROTEIN S6 KINASE"/>
    <property type="match status" value="1"/>
</dbReference>
<dbReference type="GO" id="GO:0004674">
    <property type="term" value="F:protein serine/threonine kinase activity"/>
    <property type="evidence" value="ECO:0007669"/>
    <property type="project" value="UniProtKB-KW"/>
</dbReference>
<dbReference type="Pfam" id="PF00069">
    <property type="entry name" value="Pkinase"/>
    <property type="match status" value="1"/>
</dbReference>
<keyword evidence="9" id="KW-1185">Reference proteome</keyword>
<keyword evidence="2" id="KW-0808">Transferase</keyword>
<keyword evidence="4 8" id="KW-0418">Kinase</keyword>
<dbReference type="InterPro" id="IPR000719">
    <property type="entry name" value="Prot_kinase_dom"/>
</dbReference>
<feature type="signal peptide" evidence="6">
    <location>
        <begin position="1"/>
        <end position="17"/>
    </location>
</feature>
<dbReference type="InterPro" id="IPR011009">
    <property type="entry name" value="Kinase-like_dom_sf"/>
</dbReference>
<dbReference type="SUPFAM" id="SSF56112">
    <property type="entry name" value="Protein kinase-like (PK-like)"/>
    <property type="match status" value="1"/>
</dbReference>